<organism evidence="2 3">
    <name type="scientific">Liparis tanakae</name>
    <name type="common">Tanaka's snailfish</name>
    <dbReference type="NCBI Taxonomy" id="230148"/>
    <lineage>
        <taxon>Eukaryota</taxon>
        <taxon>Metazoa</taxon>
        <taxon>Chordata</taxon>
        <taxon>Craniata</taxon>
        <taxon>Vertebrata</taxon>
        <taxon>Euteleostomi</taxon>
        <taxon>Actinopterygii</taxon>
        <taxon>Neopterygii</taxon>
        <taxon>Teleostei</taxon>
        <taxon>Neoteleostei</taxon>
        <taxon>Acanthomorphata</taxon>
        <taxon>Eupercaria</taxon>
        <taxon>Perciformes</taxon>
        <taxon>Cottioidei</taxon>
        <taxon>Cottales</taxon>
        <taxon>Liparidae</taxon>
        <taxon>Liparis</taxon>
    </lineage>
</organism>
<feature type="region of interest" description="Disordered" evidence="1">
    <location>
        <begin position="133"/>
        <end position="186"/>
    </location>
</feature>
<reference evidence="2 3" key="1">
    <citation type="submission" date="2019-03" db="EMBL/GenBank/DDBJ databases">
        <title>First draft genome of Liparis tanakae, snailfish: a comprehensive survey of snailfish specific genes.</title>
        <authorList>
            <person name="Kim W."/>
            <person name="Song I."/>
            <person name="Jeong J.-H."/>
            <person name="Kim D."/>
            <person name="Kim S."/>
            <person name="Ryu S."/>
            <person name="Song J.Y."/>
            <person name="Lee S.K."/>
        </authorList>
    </citation>
    <scope>NUCLEOTIDE SEQUENCE [LARGE SCALE GENOMIC DNA]</scope>
    <source>
        <tissue evidence="2">Muscle</tissue>
    </source>
</reference>
<keyword evidence="3" id="KW-1185">Reference proteome</keyword>
<sequence>MASGWLLDVLNHEPTVPEALMFLKTPPRVHVGAPTAQHLRARAAVTPHAVRPSPLPPHLEALGSPVSGRAAVTTGDVLPGEAEPPAESSRPAGPGLQGWWRLSIRYKWWFVLLTLPDRQHQENHEENRAQPLHVWDSFKENQKKRTTKRTRESIRERTREGELGKENQGKENQRKRTRERELEKEN</sequence>
<gene>
    <name evidence="2" type="ORF">EYF80_052274</name>
</gene>
<dbReference type="AlphaFoldDB" id="A0A4Z2F9M8"/>
<evidence type="ECO:0000313" key="2">
    <source>
        <dbReference type="EMBL" id="TNN37563.1"/>
    </source>
</evidence>
<dbReference type="EMBL" id="SRLO01001471">
    <property type="protein sequence ID" value="TNN37563.1"/>
    <property type="molecule type" value="Genomic_DNA"/>
</dbReference>
<dbReference type="Proteomes" id="UP000314294">
    <property type="component" value="Unassembled WGS sequence"/>
</dbReference>
<proteinExistence type="predicted"/>
<evidence type="ECO:0000313" key="3">
    <source>
        <dbReference type="Proteomes" id="UP000314294"/>
    </source>
</evidence>
<feature type="region of interest" description="Disordered" evidence="1">
    <location>
        <begin position="70"/>
        <end position="94"/>
    </location>
</feature>
<feature type="compositionally biased region" description="Basic and acidic residues" evidence="1">
    <location>
        <begin position="136"/>
        <end position="186"/>
    </location>
</feature>
<comment type="caution">
    <text evidence="2">The sequence shown here is derived from an EMBL/GenBank/DDBJ whole genome shotgun (WGS) entry which is preliminary data.</text>
</comment>
<accession>A0A4Z2F9M8</accession>
<name>A0A4Z2F9M8_9TELE</name>
<protein>
    <submittedName>
        <fullName evidence="2">Uncharacterized protein</fullName>
    </submittedName>
</protein>
<evidence type="ECO:0000256" key="1">
    <source>
        <dbReference type="SAM" id="MobiDB-lite"/>
    </source>
</evidence>